<feature type="domain" description="Glycosyltransferase subfamily 4-like N-terminal" evidence="2">
    <location>
        <begin position="62"/>
        <end position="179"/>
    </location>
</feature>
<dbReference type="InterPro" id="IPR001296">
    <property type="entry name" value="Glyco_trans_1"/>
</dbReference>
<dbReference type="PANTHER" id="PTHR45947">
    <property type="entry name" value="SULFOQUINOVOSYL TRANSFERASE SQD2"/>
    <property type="match status" value="1"/>
</dbReference>
<evidence type="ECO:0000313" key="3">
    <source>
        <dbReference type="EMBL" id="GGF47325.1"/>
    </source>
</evidence>
<dbReference type="PANTHER" id="PTHR45947:SF14">
    <property type="entry name" value="SLL1723 PROTEIN"/>
    <property type="match status" value="1"/>
</dbReference>
<keyword evidence="4" id="KW-1185">Reference proteome</keyword>
<protein>
    <submittedName>
        <fullName evidence="3">Glucosyltransferase</fullName>
    </submittedName>
</protein>
<dbReference type="Gene3D" id="3.40.50.2000">
    <property type="entry name" value="Glycogen Phosphorylase B"/>
    <property type="match status" value="2"/>
</dbReference>
<dbReference type="Proteomes" id="UP000646365">
    <property type="component" value="Unassembled WGS sequence"/>
</dbReference>
<gene>
    <name evidence="3" type="ORF">GCM10011611_62210</name>
</gene>
<sequence length="378" mass="41300">MREIAVFRHNLFRISEPFITQQAQQLRRHKPLYLGRLRYGAPPAGAASLALEDLGPGWPLPRIAWQMLTRNPGPYQRLLGDRRPSLIHAHFGIEGVYALPLAQRLKVPLVTTFHGFDATLSTAALLASPAWANYPLFRHRLARSGDLFLCASSFVRERVLAMGFPAARTHVHYIGVDCEAIRPRAPDEETPTILHVARLVEVKGAQYLVRALAALPARHANARLVIIGDGPLRRSLETLAGALGVGERVRFLGALPHAQVLAWMRRAAMLALPSVRTRTGRVEGLGMVLLEAAATGVPAVGSRIGGIPEGIVDGETGFLAPERDAAALAGRMADLLDDRALRLGMGAAARAHVERRFDIRRQTETLEDLYDVVLSSRG</sequence>
<dbReference type="GO" id="GO:0016757">
    <property type="term" value="F:glycosyltransferase activity"/>
    <property type="evidence" value="ECO:0007669"/>
    <property type="project" value="InterPro"/>
</dbReference>
<evidence type="ECO:0000259" key="2">
    <source>
        <dbReference type="Pfam" id="PF13439"/>
    </source>
</evidence>
<dbReference type="Pfam" id="PF13439">
    <property type="entry name" value="Glyco_transf_4"/>
    <property type="match status" value="1"/>
</dbReference>
<evidence type="ECO:0000259" key="1">
    <source>
        <dbReference type="Pfam" id="PF00534"/>
    </source>
</evidence>
<reference evidence="3" key="1">
    <citation type="journal article" date="2014" name="Int. J. Syst. Evol. Microbiol.">
        <title>Complete genome sequence of Corynebacterium casei LMG S-19264T (=DSM 44701T), isolated from a smear-ripened cheese.</title>
        <authorList>
            <consortium name="US DOE Joint Genome Institute (JGI-PGF)"/>
            <person name="Walter F."/>
            <person name="Albersmeier A."/>
            <person name="Kalinowski J."/>
            <person name="Ruckert C."/>
        </authorList>
    </citation>
    <scope>NUCLEOTIDE SEQUENCE</scope>
    <source>
        <strain evidence="3">CGMCC 1.15725</strain>
    </source>
</reference>
<proteinExistence type="predicted"/>
<name>A0A8J3E6R7_9PROT</name>
<organism evidence="3 4">
    <name type="scientific">Aliidongia dinghuensis</name>
    <dbReference type="NCBI Taxonomy" id="1867774"/>
    <lineage>
        <taxon>Bacteria</taxon>
        <taxon>Pseudomonadati</taxon>
        <taxon>Pseudomonadota</taxon>
        <taxon>Alphaproteobacteria</taxon>
        <taxon>Rhodospirillales</taxon>
        <taxon>Dongiaceae</taxon>
        <taxon>Aliidongia</taxon>
    </lineage>
</organism>
<accession>A0A8J3E6R7</accession>
<dbReference type="InterPro" id="IPR050194">
    <property type="entry name" value="Glycosyltransferase_grp1"/>
</dbReference>
<dbReference type="SUPFAM" id="SSF53756">
    <property type="entry name" value="UDP-Glycosyltransferase/glycogen phosphorylase"/>
    <property type="match status" value="1"/>
</dbReference>
<dbReference type="Pfam" id="PF00534">
    <property type="entry name" value="Glycos_transf_1"/>
    <property type="match status" value="1"/>
</dbReference>
<dbReference type="RefSeq" id="WP_189052097.1">
    <property type="nucleotide sequence ID" value="NZ_BMJQ01000025.1"/>
</dbReference>
<comment type="caution">
    <text evidence="3">The sequence shown here is derived from an EMBL/GenBank/DDBJ whole genome shotgun (WGS) entry which is preliminary data.</text>
</comment>
<reference evidence="3" key="2">
    <citation type="submission" date="2020-09" db="EMBL/GenBank/DDBJ databases">
        <authorList>
            <person name="Sun Q."/>
            <person name="Zhou Y."/>
        </authorList>
    </citation>
    <scope>NUCLEOTIDE SEQUENCE</scope>
    <source>
        <strain evidence="3">CGMCC 1.15725</strain>
    </source>
</reference>
<dbReference type="EMBL" id="BMJQ01000025">
    <property type="protein sequence ID" value="GGF47325.1"/>
    <property type="molecule type" value="Genomic_DNA"/>
</dbReference>
<evidence type="ECO:0000313" key="4">
    <source>
        <dbReference type="Proteomes" id="UP000646365"/>
    </source>
</evidence>
<feature type="domain" description="Glycosyl transferase family 1" evidence="1">
    <location>
        <begin position="184"/>
        <end position="351"/>
    </location>
</feature>
<dbReference type="AlphaFoldDB" id="A0A8J3E6R7"/>
<dbReference type="InterPro" id="IPR028098">
    <property type="entry name" value="Glyco_trans_4-like_N"/>
</dbReference>